<dbReference type="InterPro" id="IPR027417">
    <property type="entry name" value="P-loop_NTPase"/>
</dbReference>
<evidence type="ECO:0000256" key="5">
    <source>
        <dbReference type="ARBA" id="ARBA00022840"/>
    </source>
</evidence>
<reference evidence="8" key="1">
    <citation type="submission" date="2023-03" db="EMBL/GenBank/DDBJ databases">
        <title>Mating type loci evolution in Malassezia.</title>
        <authorList>
            <person name="Coelho M.A."/>
        </authorList>
    </citation>
    <scope>NUCLEOTIDE SEQUENCE</scope>
    <source>
        <strain evidence="8">CBS 11721</strain>
    </source>
</reference>
<dbReference type="InterPro" id="IPR013079">
    <property type="entry name" value="6Phosfructo_kin"/>
</dbReference>
<dbReference type="Proteomes" id="UP001219933">
    <property type="component" value="Chromosome 6"/>
</dbReference>
<keyword evidence="4" id="KW-0378">Hydrolase</keyword>
<evidence type="ECO:0000256" key="4">
    <source>
        <dbReference type="ARBA" id="ARBA00022801"/>
    </source>
</evidence>
<evidence type="ECO:0000256" key="2">
    <source>
        <dbReference type="ARBA" id="ARBA00013067"/>
    </source>
</evidence>
<dbReference type="FunFam" id="3.40.50.300:FF:000644">
    <property type="entry name" value="GpmB, Fructose-2,6-bisphosphatase"/>
    <property type="match status" value="1"/>
</dbReference>
<dbReference type="PRINTS" id="PR00991">
    <property type="entry name" value="6PFRUCTKNASE"/>
</dbReference>
<dbReference type="GO" id="GO:0005524">
    <property type="term" value="F:ATP binding"/>
    <property type="evidence" value="ECO:0007669"/>
    <property type="project" value="UniProtKB-KW"/>
</dbReference>
<evidence type="ECO:0000313" key="9">
    <source>
        <dbReference type="Proteomes" id="UP001219933"/>
    </source>
</evidence>
<gene>
    <name evidence="8" type="primary">FBP26</name>
    <name evidence="8" type="ORF">MCUN1_003906</name>
</gene>
<dbReference type="CDD" id="cd07067">
    <property type="entry name" value="HP_PGM_like"/>
    <property type="match status" value="1"/>
</dbReference>
<comment type="similarity">
    <text evidence="1">In the C-terminal section; belongs to the phosphoglycerate mutase family.</text>
</comment>
<dbReference type="InterPro" id="IPR013078">
    <property type="entry name" value="His_Pase_superF_clade-1"/>
</dbReference>
<feature type="region of interest" description="Disordered" evidence="6">
    <location>
        <begin position="1"/>
        <end position="42"/>
    </location>
</feature>
<dbReference type="FunFam" id="3.40.50.1240:FF:000005">
    <property type="entry name" value="GpmB, Fructose-2,6-bisphosphatase"/>
    <property type="match status" value="1"/>
</dbReference>
<dbReference type="GO" id="GO:0004331">
    <property type="term" value="F:fructose-2,6-bisphosphate 2-phosphatase activity"/>
    <property type="evidence" value="ECO:0007669"/>
    <property type="project" value="UniProtKB-EC"/>
</dbReference>
<dbReference type="PANTHER" id="PTHR10606:SF44">
    <property type="entry name" value="6-PHOSPHOFRUCTO 2-KINASE_FRUCTOSE 2,6-BISPHOSPHATASE LONG FORM"/>
    <property type="match status" value="1"/>
</dbReference>
<protein>
    <recommendedName>
        <fullName evidence="2">fructose-2,6-bisphosphate 2-phosphatase</fullName>
        <ecNumber evidence="2">3.1.3.46</ecNumber>
    </recommendedName>
</protein>
<dbReference type="GO" id="GO:0006003">
    <property type="term" value="P:fructose 2,6-bisphosphate metabolic process"/>
    <property type="evidence" value="ECO:0007669"/>
    <property type="project" value="InterPro"/>
</dbReference>
<dbReference type="InterPro" id="IPR029033">
    <property type="entry name" value="His_PPase_superfam"/>
</dbReference>
<evidence type="ECO:0000256" key="1">
    <source>
        <dbReference type="ARBA" id="ARBA00008408"/>
    </source>
</evidence>
<feature type="region of interest" description="Disordered" evidence="6">
    <location>
        <begin position="602"/>
        <end position="645"/>
    </location>
</feature>
<dbReference type="Pfam" id="PF01591">
    <property type="entry name" value="6PF2K"/>
    <property type="match status" value="1"/>
</dbReference>
<dbReference type="PROSITE" id="PS00175">
    <property type="entry name" value="PG_MUTASE"/>
    <property type="match status" value="1"/>
</dbReference>
<keyword evidence="5" id="KW-0067">ATP-binding</keyword>
<dbReference type="InterPro" id="IPR001345">
    <property type="entry name" value="PG/BPGM_mutase_AS"/>
</dbReference>
<dbReference type="Gene3D" id="3.40.50.300">
    <property type="entry name" value="P-loop containing nucleotide triphosphate hydrolases"/>
    <property type="match status" value="1"/>
</dbReference>
<dbReference type="GO" id="GO:0003873">
    <property type="term" value="F:6-phosphofructo-2-kinase activity"/>
    <property type="evidence" value="ECO:0007669"/>
    <property type="project" value="InterPro"/>
</dbReference>
<dbReference type="GO" id="GO:0005829">
    <property type="term" value="C:cytosol"/>
    <property type="evidence" value="ECO:0007669"/>
    <property type="project" value="TreeGrafter"/>
</dbReference>
<evidence type="ECO:0000256" key="3">
    <source>
        <dbReference type="ARBA" id="ARBA00022741"/>
    </source>
</evidence>
<dbReference type="AlphaFoldDB" id="A0AAF0EXJ3"/>
<dbReference type="SUPFAM" id="SSF53254">
    <property type="entry name" value="Phosphoglycerate mutase-like"/>
    <property type="match status" value="1"/>
</dbReference>
<keyword evidence="9" id="KW-1185">Reference proteome</keyword>
<sequence length="645" mass="72979">MAERDPSQQKHDAAAEDAASSPPKMIDGASFARPMPPPDPMERLKFEEHAASSMNRPAADGLVALLRDHPELVSTSLAKEAERQLHLENVPRNTRIRMQSYTTPVDENDDGPSMLFPSSTPPETNGGRPRRRSSSSSALVGSGIAMMPMDKDSEQPPMWYPTGANTPSISGTFTPNLGETGAPPDYSGEKVVVVMVGLPARGKSYLANKLMRYLQWREYNVKVFNVGQLRRAVAHQRGLSTGRRPVQTAAFFDPHDADYRKQRDQLAARCLDELVAWLKKGGNVGIHDATNTTRARRNLIVERLRREPGIRVLFLETIAEDPDVINRNVDVKVRSGDPDYRGMSREQAREDFLRRIKHYEDVYEPLDVDGSERHLSYCKLVDRGRSTTLNLVNSFLESQIAFYLMNLHASPRNIFLSRHGESQYNVQGKIGGDSELSEHGWAYARALPGLVRDNIGDAKLTVWHSSMRRTGQTASMLDYPKLVWKALDELDAGVCDGMTYEEIEQFYPEDYANRDEDKFNYRYRGGESYRDVVVRLEPVIMELERQDNILIIGHQAILRCLYAYFHGLDQSELPYIKIPLHTVIKLTPKAYGCDEERYKLPIEAVDTHRPKPGRSSHSEKEPESELLRAMTSAPPSQQRVDEKEE</sequence>
<dbReference type="EC" id="3.1.3.46" evidence="2"/>
<dbReference type="GO" id="GO:0006000">
    <property type="term" value="P:fructose metabolic process"/>
    <property type="evidence" value="ECO:0007669"/>
    <property type="project" value="InterPro"/>
</dbReference>
<accession>A0AAF0EXJ3</accession>
<organism evidence="8 9">
    <name type="scientific">Malassezia cuniculi</name>
    <dbReference type="NCBI Taxonomy" id="948313"/>
    <lineage>
        <taxon>Eukaryota</taxon>
        <taxon>Fungi</taxon>
        <taxon>Dikarya</taxon>
        <taxon>Basidiomycota</taxon>
        <taxon>Ustilaginomycotina</taxon>
        <taxon>Malasseziomycetes</taxon>
        <taxon>Malasseziales</taxon>
        <taxon>Malasseziaceae</taxon>
        <taxon>Malassezia</taxon>
    </lineage>
</organism>
<dbReference type="SMART" id="SM00855">
    <property type="entry name" value="PGAM"/>
    <property type="match status" value="1"/>
</dbReference>
<dbReference type="PANTHER" id="PTHR10606">
    <property type="entry name" value="6-PHOSPHOFRUCTO-2-KINASE/FRUCTOSE-2,6-BISPHOSPHATASE"/>
    <property type="match status" value="1"/>
</dbReference>
<feature type="compositionally biased region" description="Basic and acidic residues" evidence="6">
    <location>
        <begin position="1"/>
        <end position="14"/>
    </location>
</feature>
<keyword evidence="3" id="KW-0547">Nucleotide-binding</keyword>
<dbReference type="EMBL" id="CP119882">
    <property type="protein sequence ID" value="WFD37014.1"/>
    <property type="molecule type" value="Genomic_DNA"/>
</dbReference>
<feature type="domain" description="6-phosphofructo-2-kinase" evidence="7">
    <location>
        <begin position="187"/>
        <end position="411"/>
    </location>
</feature>
<dbReference type="InterPro" id="IPR003094">
    <property type="entry name" value="6Pfruct_kin"/>
</dbReference>
<evidence type="ECO:0000256" key="6">
    <source>
        <dbReference type="SAM" id="MobiDB-lite"/>
    </source>
</evidence>
<dbReference type="Gene3D" id="3.40.50.1240">
    <property type="entry name" value="Phosphoglycerate mutase-like"/>
    <property type="match status" value="1"/>
</dbReference>
<proteinExistence type="inferred from homology"/>
<dbReference type="SUPFAM" id="SSF52540">
    <property type="entry name" value="P-loop containing nucleoside triphosphate hydrolases"/>
    <property type="match status" value="1"/>
</dbReference>
<evidence type="ECO:0000313" key="8">
    <source>
        <dbReference type="EMBL" id="WFD37014.1"/>
    </source>
</evidence>
<name>A0AAF0EXJ3_9BASI</name>
<feature type="compositionally biased region" description="Basic and acidic residues" evidence="6">
    <location>
        <begin position="616"/>
        <end position="626"/>
    </location>
</feature>
<dbReference type="Pfam" id="PF00300">
    <property type="entry name" value="His_Phos_1"/>
    <property type="match status" value="1"/>
</dbReference>
<evidence type="ECO:0000259" key="7">
    <source>
        <dbReference type="Pfam" id="PF01591"/>
    </source>
</evidence>
<feature type="region of interest" description="Disordered" evidence="6">
    <location>
        <begin position="102"/>
        <end position="139"/>
    </location>
</feature>